<organism evidence="2 3">
    <name type="scientific">Diversispora epigaea</name>
    <dbReference type="NCBI Taxonomy" id="1348612"/>
    <lineage>
        <taxon>Eukaryota</taxon>
        <taxon>Fungi</taxon>
        <taxon>Fungi incertae sedis</taxon>
        <taxon>Mucoromycota</taxon>
        <taxon>Glomeromycotina</taxon>
        <taxon>Glomeromycetes</taxon>
        <taxon>Diversisporales</taxon>
        <taxon>Diversisporaceae</taxon>
        <taxon>Diversispora</taxon>
    </lineage>
</organism>
<dbReference type="AlphaFoldDB" id="A0A397IX36"/>
<comment type="caution">
    <text evidence="2">The sequence shown here is derived from an EMBL/GenBank/DDBJ whole genome shotgun (WGS) entry which is preliminary data.</text>
</comment>
<dbReference type="Proteomes" id="UP000266861">
    <property type="component" value="Unassembled WGS sequence"/>
</dbReference>
<protein>
    <submittedName>
        <fullName evidence="2">Uncharacterized protein</fullName>
    </submittedName>
</protein>
<name>A0A397IX36_9GLOM</name>
<proteinExistence type="predicted"/>
<feature type="region of interest" description="Disordered" evidence="1">
    <location>
        <begin position="486"/>
        <end position="505"/>
    </location>
</feature>
<evidence type="ECO:0000313" key="3">
    <source>
        <dbReference type="Proteomes" id="UP000266861"/>
    </source>
</evidence>
<evidence type="ECO:0000313" key="2">
    <source>
        <dbReference type="EMBL" id="RHZ78336.1"/>
    </source>
</evidence>
<dbReference type="OrthoDB" id="2341569at2759"/>
<evidence type="ECO:0000256" key="1">
    <source>
        <dbReference type="SAM" id="MobiDB-lite"/>
    </source>
</evidence>
<feature type="compositionally biased region" description="Basic and acidic residues" evidence="1">
    <location>
        <begin position="95"/>
        <end position="127"/>
    </location>
</feature>
<keyword evidence="3" id="KW-1185">Reference proteome</keyword>
<gene>
    <name evidence="2" type="ORF">Glove_166g230</name>
</gene>
<dbReference type="EMBL" id="PQFF01000156">
    <property type="protein sequence ID" value="RHZ78336.1"/>
    <property type="molecule type" value="Genomic_DNA"/>
</dbReference>
<reference evidence="2 3" key="1">
    <citation type="submission" date="2018-08" db="EMBL/GenBank/DDBJ databases">
        <title>Genome and evolution of the arbuscular mycorrhizal fungus Diversispora epigaea (formerly Glomus versiforme) and its bacterial endosymbionts.</title>
        <authorList>
            <person name="Sun X."/>
            <person name="Fei Z."/>
            <person name="Harrison M."/>
        </authorList>
    </citation>
    <scope>NUCLEOTIDE SEQUENCE [LARGE SCALE GENOMIC DNA]</scope>
    <source>
        <strain evidence="2 3">IT104</strain>
    </source>
</reference>
<sequence length="505" mass="59261">MLLYAHHYDVVILWNKISLLTCKKSKTRRQKYRKLRRTDLSIIHSKMQQNRTLLRHTRTTLKNASSEILDYQKKMTQLMQDGPLPKDDEAPHEELTTAAKKSEESITAAKKSEESTTAAKKSEEPRGEVAIASDSGNDLREASESMVGKVERIPLMVNNIDLERIFTDYRDQCEDIFDLCHSDIMDMRPTSRFTNEISEESWSEFVLSTYPEHNLPKDWESFIQEFFKPKVSLEEWISDWRELHNQKINGNKIHKDLADAIYHILAPYIEAFEAPYNILKSGDLRENQYNAQFVSPILKNTLKAICNIDWRILEVPVKSSKDRRNANINPIIDTVLEAKCADGLARLWLSREEVFLYEQTGPPNFDDMTQLYIHDYKLIRTMRDVLNQRIILHLKDGIYDHKNLASFSAFGHRTEVSLFWLTIHQKSYCLREYGTFKIPTAWQDFPVFSEAIISCLKFFSFMRENIEVKRSYVEQKQKLLTKRRVHTIKQNQSTPDRPKKQKKSK</sequence>
<feature type="region of interest" description="Disordered" evidence="1">
    <location>
        <begin position="95"/>
        <end position="145"/>
    </location>
</feature>
<accession>A0A397IX36</accession>